<dbReference type="EMBL" id="BLIR01000001">
    <property type="protein sequence ID" value="GFE35517.1"/>
    <property type="molecule type" value="Genomic_DNA"/>
</dbReference>
<organism evidence="1 2">
    <name type="scientific">Streptomyces tubercidicus</name>
    <dbReference type="NCBI Taxonomy" id="47759"/>
    <lineage>
        <taxon>Bacteria</taxon>
        <taxon>Bacillati</taxon>
        <taxon>Actinomycetota</taxon>
        <taxon>Actinomycetes</taxon>
        <taxon>Kitasatosporales</taxon>
        <taxon>Streptomycetaceae</taxon>
        <taxon>Streptomyces</taxon>
    </lineage>
</organism>
<dbReference type="AlphaFoldDB" id="A0A640UIB1"/>
<sequence>MRGLADRMLERLVPRETAAAASCPCNDYFTRCINGSCSSYSNYTQMVCVCNLNDRVFLRCGCR</sequence>
<comment type="caution">
    <text evidence="1">The sequence shown here is derived from an EMBL/GenBank/DDBJ whole genome shotgun (WGS) entry which is preliminary data.</text>
</comment>
<protein>
    <submittedName>
        <fullName evidence="1">Uncharacterized protein</fullName>
    </submittedName>
</protein>
<reference evidence="1 2" key="1">
    <citation type="submission" date="2019-12" db="EMBL/GenBank/DDBJ databases">
        <title>Whole genome shotgun sequence of Streptomyces tubercidicus NBRC 13090.</title>
        <authorList>
            <person name="Ichikawa N."/>
            <person name="Kimura A."/>
            <person name="Kitahashi Y."/>
            <person name="Komaki H."/>
            <person name="Tamura T."/>
        </authorList>
    </citation>
    <scope>NUCLEOTIDE SEQUENCE [LARGE SCALE GENOMIC DNA]</scope>
    <source>
        <strain evidence="1 2">NBRC 13090</strain>
    </source>
</reference>
<proteinExistence type="predicted"/>
<evidence type="ECO:0000313" key="1">
    <source>
        <dbReference type="EMBL" id="GFE35517.1"/>
    </source>
</evidence>
<evidence type="ECO:0000313" key="2">
    <source>
        <dbReference type="Proteomes" id="UP000431826"/>
    </source>
</evidence>
<keyword evidence="2" id="KW-1185">Reference proteome</keyword>
<dbReference type="Proteomes" id="UP000431826">
    <property type="component" value="Unassembled WGS sequence"/>
</dbReference>
<name>A0A640UIB1_9ACTN</name>
<accession>A0A640UIB1</accession>
<gene>
    <name evidence="1" type="ORF">Stube_01900</name>
</gene>